<evidence type="ECO:0000256" key="3">
    <source>
        <dbReference type="ARBA" id="ARBA00022771"/>
    </source>
</evidence>
<dbReference type="GO" id="GO:0045944">
    <property type="term" value="P:positive regulation of transcription by RNA polymerase II"/>
    <property type="evidence" value="ECO:0007669"/>
    <property type="project" value="TreeGrafter"/>
</dbReference>
<dbReference type="CDD" id="cd15539">
    <property type="entry name" value="PHD1_AIRE"/>
    <property type="match status" value="1"/>
</dbReference>
<dbReference type="KEGG" id="cam:101496128"/>
<dbReference type="PANTHER" id="PTHR47025">
    <property type="entry name" value="AUTOIMMUNE REGULATOR"/>
    <property type="match status" value="1"/>
</dbReference>
<feature type="region of interest" description="Disordered" evidence="7">
    <location>
        <begin position="290"/>
        <end position="315"/>
    </location>
</feature>
<evidence type="ECO:0000256" key="6">
    <source>
        <dbReference type="PROSITE-ProRule" id="PRU00146"/>
    </source>
</evidence>
<dbReference type="Gene3D" id="3.30.40.10">
    <property type="entry name" value="Zinc/RING finger domain, C3HC4 (zinc finger)"/>
    <property type="match status" value="2"/>
</dbReference>
<dbReference type="Pfam" id="PF16135">
    <property type="entry name" value="TDBD"/>
    <property type="match status" value="2"/>
</dbReference>
<dbReference type="InterPro" id="IPR001965">
    <property type="entry name" value="Znf_PHD"/>
</dbReference>
<dbReference type="Proteomes" id="UP000087171">
    <property type="component" value="Chromosome Ca6"/>
</dbReference>
<dbReference type="InterPro" id="IPR013083">
    <property type="entry name" value="Znf_RING/FYVE/PHD"/>
</dbReference>
<dbReference type="InterPro" id="IPR011011">
    <property type="entry name" value="Znf_FYVE_PHD"/>
</dbReference>
<dbReference type="InterPro" id="IPR056511">
    <property type="entry name" value="IDM1_C"/>
</dbReference>
<evidence type="ECO:0000313" key="10">
    <source>
        <dbReference type="RefSeq" id="XP_004506109.1"/>
    </source>
</evidence>
<comment type="subcellular location">
    <subcellularLocation>
        <location evidence="1">Nucleus</location>
    </subcellularLocation>
</comment>
<dbReference type="SUPFAM" id="SSF55729">
    <property type="entry name" value="Acyl-CoA N-acyltransferases (Nat)"/>
    <property type="match status" value="1"/>
</dbReference>
<name>A0A1S2YKD2_CICAR</name>
<feature type="domain" description="PHD-type" evidence="8">
    <location>
        <begin position="419"/>
        <end position="464"/>
    </location>
</feature>
<dbReference type="GO" id="GO:0042393">
    <property type="term" value="F:histone binding"/>
    <property type="evidence" value="ECO:0007669"/>
    <property type="project" value="TreeGrafter"/>
</dbReference>
<evidence type="ECO:0000256" key="7">
    <source>
        <dbReference type="SAM" id="MobiDB-lite"/>
    </source>
</evidence>
<dbReference type="PANTHER" id="PTHR47025:SF2">
    <property type="entry name" value="AUTOIMMUNE REGULATOR"/>
    <property type="match status" value="1"/>
</dbReference>
<dbReference type="PROSITE" id="PS50016">
    <property type="entry name" value="ZF_PHD_2"/>
    <property type="match status" value="2"/>
</dbReference>
<dbReference type="PaxDb" id="3827-XP_004506109.1"/>
<evidence type="ECO:0000313" key="9">
    <source>
        <dbReference type="Proteomes" id="UP000087171"/>
    </source>
</evidence>
<keyword evidence="3 6" id="KW-0863">Zinc-finger</keyword>
<dbReference type="Pfam" id="PF23209">
    <property type="entry name" value="IDM1_C"/>
    <property type="match status" value="1"/>
</dbReference>
<dbReference type="GO" id="GO:0008270">
    <property type="term" value="F:zinc ion binding"/>
    <property type="evidence" value="ECO:0007669"/>
    <property type="project" value="UniProtKB-KW"/>
</dbReference>
<accession>A0A1S2YKD2</accession>
<keyword evidence="5" id="KW-0539">Nucleus</keyword>
<evidence type="ECO:0000256" key="2">
    <source>
        <dbReference type="ARBA" id="ARBA00022723"/>
    </source>
</evidence>
<evidence type="ECO:0000256" key="5">
    <source>
        <dbReference type="ARBA" id="ARBA00023242"/>
    </source>
</evidence>
<reference evidence="10" key="2">
    <citation type="submission" date="2025-08" db="UniProtKB">
        <authorList>
            <consortium name="RefSeq"/>
        </authorList>
    </citation>
    <scope>IDENTIFICATION</scope>
    <source>
        <tissue evidence="10">Etiolated seedlings</tissue>
    </source>
</reference>
<dbReference type="AlphaFoldDB" id="A0A1S2YKD2"/>
<keyword evidence="9" id="KW-1185">Reference proteome</keyword>
<gene>
    <name evidence="10" type="primary">LOC101496128</name>
</gene>
<dbReference type="OrthoDB" id="1903104at2759"/>
<keyword evidence="4" id="KW-0862">Zinc</keyword>
<proteinExistence type="predicted"/>
<organism evidence="9 10">
    <name type="scientific">Cicer arietinum</name>
    <name type="common">Chickpea</name>
    <name type="synonym">Garbanzo</name>
    <dbReference type="NCBI Taxonomy" id="3827"/>
    <lineage>
        <taxon>Eukaryota</taxon>
        <taxon>Viridiplantae</taxon>
        <taxon>Streptophyta</taxon>
        <taxon>Embryophyta</taxon>
        <taxon>Tracheophyta</taxon>
        <taxon>Spermatophyta</taxon>
        <taxon>Magnoliopsida</taxon>
        <taxon>eudicotyledons</taxon>
        <taxon>Gunneridae</taxon>
        <taxon>Pentapetalae</taxon>
        <taxon>rosids</taxon>
        <taxon>fabids</taxon>
        <taxon>Fabales</taxon>
        <taxon>Fabaceae</taxon>
        <taxon>Papilionoideae</taxon>
        <taxon>50 kb inversion clade</taxon>
        <taxon>NPAAA clade</taxon>
        <taxon>Hologalegina</taxon>
        <taxon>IRL clade</taxon>
        <taxon>Cicereae</taxon>
        <taxon>Cicer</taxon>
    </lineage>
</organism>
<dbReference type="RefSeq" id="XP_004506109.1">
    <property type="nucleotide sequence ID" value="XM_004506052.3"/>
</dbReference>
<dbReference type="InterPro" id="IPR019787">
    <property type="entry name" value="Znf_PHD-finger"/>
</dbReference>
<dbReference type="Gene3D" id="3.40.630.30">
    <property type="match status" value="1"/>
</dbReference>
<dbReference type="InterPro" id="IPR032308">
    <property type="entry name" value="TDBD"/>
</dbReference>
<keyword evidence="2" id="KW-0479">Metal-binding</keyword>
<feature type="domain" description="PHD-type" evidence="8">
    <location>
        <begin position="506"/>
        <end position="566"/>
    </location>
</feature>
<dbReference type="InterPro" id="IPR019786">
    <property type="entry name" value="Zinc_finger_PHD-type_CS"/>
</dbReference>
<dbReference type="GeneID" id="101496128"/>
<feature type="compositionally biased region" description="Basic and acidic residues" evidence="7">
    <location>
        <begin position="302"/>
        <end position="315"/>
    </location>
</feature>
<dbReference type="GO" id="GO:0005634">
    <property type="term" value="C:nucleus"/>
    <property type="evidence" value="ECO:0007669"/>
    <property type="project" value="UniProtKB-SubCell"/>
</dbReference>
<sequence>MAKGTDSEKYVVLSKVRAGLKREFSFAIKAHSEVCGGSLSRTRSNMNRNVVQVSEPSQNKRFRNSGPVEKDDILSEGNDGFVAGEIEIGDDAKKEIVSDNVRSVITPIQVKKWKAKFSSSKKFPSKLKDLLDSRILDGLHVKYVRGVRVRKLDDAEFWGVIKGDGIVCYCEICDGVKTVSPATFELHAGSSNKRPPEYIFLENGNSIRVVMNTFLNNPLENLEEAVHEVLGDFTMKKSKFCLNCRDVNVVSRLFCNFCVGSEDCQPSPTHTTETSNSCVSLEVKPRSPKPVVLPKSLPQGPKEPKGMKFNTSRDKNQGRLTKKDLRFHKLIIQDVLKEGTEVAYIAYGEQKLLDGYVKRSGIFCFCCEAVVSPSQFEAHAGWGSRRKPYVSIFTKDGVSLHTLAISLLKQQGISTTYNDDLCSICKQGGNLLCCDGCPRTFHTECVPLLCIPSSFWYCRYCQNIMRKGRYVEHNANALAAGRIAGVDLEQITQRFIRIVKATEDDESGCALCREKDFTREFGPRTVIICDQCEKEYHIGCLKDHNMQNIEKLPEGNWYCCSDCDQIHTALQNLVACGEEHLSDSLLSLIKKKHEKKGLETESGLDIKWRVLNWKMIASEEIRPLLSQAVAIFHEQFDPIVDSDTGNDFIPTMIFGRTIKDQDFAGMYCAVLTVNQVVVCAGIFRVFGQEVAELPLVATNTNCQGQGYFQSLLSCIERVLGSLKVRRLVLPAAHQAESIWTGKFGFTKVDRDEIDNYMRCYRMMVFQGTSLLQKPVPAL</sequence>
<evidence type="ECO:0000256" key="4">
    <source>
        <dbReference type="ARBA" id="ARBA00022833"/>
    </source>
</evidence>
<dbReference type="SUPFAM" id="SSF57903">
    <property type="entry name" value="FYVE/PHD zinc finger"/>
    <property type="match status" value="2"/>
</dbReference>
<dbReference type="GO" id="GO:0003682">
    <property type="term" value="F:chromatin binding"/>
    <property type="evidence" value="ECO:0007669"/>
    <property type="project" value="TreeGrafter"/>
</dbReference>
<evidence type="ECO:0000256" key="1">
    <source>
        <dbReference type="ARBA" id="ARBA00004123"/>
    </source>
</evidence>
<dbReference type="SMART" id="SM00249">
    <property type="entry name" value="PHD"/>
    <property type="match status" value="2"/>
</dbReference>
<dbReference type="eggNOG" id="ENOG502QS7V">
    <property type="taxonomic scope" value="Eukaryota"/>
</dbReference>
<dbReference type="PROSITE" id="PS01359">
    <property type="entry name" value="ZF_PHD_1"/>
    <property type="match status" value="2"/>
</dbReference>
<dbReference type="InterPro" id="IPR016181">
    <property type="entry name" value="Acyl_CoA_acyltransferase"/>
</dbReference>
<dbReference type="STRING" id="3827.A0A1S2YKD2"/>
<reference evidence="9" key="1">
    <citation type="journal article" date="2013" name="Nat. Biotechnol.">
        <title>Draft genome sequence of chickpea (Cicer arietinum) provides a resource for trait improvement.</title>
        <authorList>
            <person name="Varshney R.K."/>
            <person name="Song C."/>
            <person name="Saxena R.K."/>
            <person name="Azam S."/>
            <person name="Yu S."/>
            <person name="Sharpe A.G."/>
            <person name="Cannon S."/>
            <person name="Baek J."/>
            <person name="Rosen B.D."/>
            <person name="Tar'an B."/>
            <person name="Millan T."/>
            <person name="Zhang X."/>
            <person name="Ramsay L.D."/>
            <person name="Iwata A."/>
            <person name="Wang Y."/>
            <person name="Nelson W."/>
            <person name="Farmer A.D."/>
            <person name="Gaur P.M."/>
            <person name="Soderlund C."/>
            <person name="Penmetsa R.V."/>
            <person name="Xu C."/>
            <person name="Bharti A.K."/>
            <person name="He W."/>
            <person name="Winter P."/>
            <person name="Zhao S."/>
            <person name="Hane J.K."/>
            <person name="Carrasquilla-Garcia N."/>
            <person name="Condie J.A."/>
            <person name="Upadhyaya H.D."/>
            <person name="Luo M.C."/>
            <person name="Thudi M."/>
            <person name="Gowda C.L."/>
            <person name="Singh N.P."/>
            <person name="Lichtenzveig J."/>
            <person name="Gali K.K."/>
            <person name="Rubio J."/>
            <person name="Nadarajan N."/>
            <person name="Dolezel J."/>
            <person name="Bansal K.C."/>
            <person name="Xu X."/>
            <person name="Edwards D."/>
            <person name="Zhang G."/>
            <person name="Kahl G."/>
            <person name="Gil J."/>
            <person name="Singh K.B."/>
            <person name="Datta S.K."/>
            <person name="Jackson S.A."/>
            <person name="Wang J."/>
            <person name="Cook D.R."/>
        </authorList>
    </citation>
    <scope>NUCLEOTIDE SEQUENCE [LARGE SCALE GENOMIC DNA]</scope>
    <source>
        <strain evidence="9">cv. CDC Frontier</strain>
    </source>
</reference>
<dbReference type="GO" id="GO:0000977">
    <property type="term" value="F:RNA polymerase II transcription regulatory region sequence-specific DNA binding"/>
    <property type="evidence" value="ECO:0007669"/>
    <property type="project" value="TreeGrafter"/>
</dbReference>
<protein>
    <submittedName>
        <fullName evidence="10">Uncharacterized protein LOC101496128 isoform X1</fullName>
    </submittedName>
</protein>
<evidence type="ECO:0000259" key="8">
    <source>
        <dbReference type="PROSITE" id="PS50016"/>
    </source>
</evidence>